<dbReference type="EMBL" id="LLXX01000131">
    <property type="protein sequence ID" value="KRR04005.1"/>
    <property type="molecule type" value="Genomic_DNA"/>
</dbReference>
<evidence type="ECO:0008006" key="3">
    <source>
        <dbReference type="Google" id="ProtNLM"/>
    </source>
</evidence>
<dbReference type="OrthoDB" id="8245028at2"/>
<dbReference type="Proteomes" id="UP000051913">
    <property type="component" value="Unassembled WGS sequence"/>
</dbReference>
<evidence type="ECO:0000313" key="1">
    <source>
        <dbReference type="EMBL" id="KRR04005.1"/>
    </source>
</evidence>
<sequence length="70" mass="7906">MANILTTGAAYSAPTSKPSFLTRLLRVQIEARQRQADRAVEQYLATRGFKLTDDAERRIERLLSNAGRQL</sequence>
<organism evidence="1 2">
    <name type="scientific">Bradyrhizobium valentinum</name>
    <dbReference type="NCBI Taxonomy" id="1518501"/>
    <lineage>
        <taxon>Bacteria</taxon>
        <taxon>Pseudomonadati</taxon>
        <taxon>Pseudomonadota</taxon>
        <taxon>Alphaproteobacteria</taxon>
        <taxon>Hyphomicrobiales</taxon>
        <taxon>Nitrobacteraceae</taxon>
        <taxon>Bradyrhizobium</taxon>
    </lineage>
</organism>
<accession>A0A0R3KKQ7</accession>
<comment type="caution">
    <text evidence="1">The sequence shown here is derived from an EMBL/GenBank/DDBJ whole genome shotgun (WGS) entry which is preliminary data.</text>
</comment>
<dbReference type="STRING" id="1518501.CQ10_31430"/>
<name>A0A0R3KKQ7_9BRAD</name>
<proteinExistence type="predicted"/>
<evidence type="ECO:0000313" key="2">
    <source>
        <dbReference type="Proteomes" id="UP000051913"/>
    </source>
</evidence>
<dbReference type="AlphaFoldDB" id="A0A0R3KKQ7"/>
<keyword evidence="2" id="KW-1185">Reference proteome</keyword>
<reference evidence="1 2" key="1">
    <citation type="submission" date="2014-03" db="EMBL/GenBank/DDBJ databases">
        <title>Bradyrhizobium valentinum sp. nov., isolated from effective nodules of Lupinus mariae-josephae, a lupine endemic of basic-lime soils in Eastern Spain.</title>
        <authorList>
            <person name="Duran D."/>
            <person name="Rey L."/>
            <person name="Navarro A."/>
            <person name="Busquets A."/>
            <person name="Imperial J."/>
            <person name="Ruiz-Argueso T."/>
        </authorList>
    </citation>
    <scope>NUCLEOTIDE SEQUENCE [LARGE SCALE GENOMIC DNA]</scope>
    <source>
        <strain evidence="1 2">LmjM3</strain>
    </source>
</reference>
<gene>
    <name evidence="1" type="ORF">CP49_12590</name>
</gene>
<dbReference type="RefSeq" id="WP_057852413.1">
    <property type="nucleotide sequence ID" value="NZ_LLXX01000131.1"/>
</dbReference>
<protein>
    <recommendedName>
        <fullName evidence="3">Regulatory protein RecX</fullName>
    </recommendedName>
</protein>